<evidence type="ECO:0000256" key="3">
    <source>
        <dbReference type="SAM" id="MobiDB-lite"/>
    </source>
</evidence>
<accession>A0ABR7IGT7</accession>
<organism evidence="6 7">
    <name type="scientific">Blautia difficilis</name>
    <dbReference type="NCBI Taxonomy" id="2763027"/>
    <lineage>
        <taxon>Bacteria</taxon>
        <taxon>Bacillati</taxon>
        <taxon>Bacillota</taxon>
        <taxon>Clostridia</taxon>
        <taxon>Lachnospirales</taxon>
        <taxon>Lachnospiraceae</taxon>
        <taxon>Blautia</taxon>
    </lineage>
</organism>
<protein>
    <recommendedName>
        <fullName evidence="5">Peptidoglycan hydrolase PcsB coiled-coil domain-containing protein</fullName>
    </recommendedName>
</protein>
<dbReference type="Proteomes" id="UP000649826">
    <property type="component" value="Unassembled WGS sequence"/>
</dbReference>
<evidence type="ECO:0000256" key="4">
    <source>
        <dbReference type="SAM" id="SignalP"/>
    </source>
</evidence>
<feature type="compositionally biased region" description="Low complexity" evidence="3">
    <location>
        <begin position="320"/>
        <end position="334"/>
    </location>
</feature>
<proteinExistence type="predicted"/>
<name>A0ABR7IGT7_9FIRM</name>
<evidence type="ECO:0000256" key="1">
    <source>
        <dbReference type="ARBA" id="ARBA00022729"/>
    </source>
</evidence>
<keyword evidence="1 4" id="KW-0732">Signal</keyword>
<dbReference type="CDD" id="cd14667">
    <property type="entry name" value="3D_containing_proteins"/>
    <property type="match status" value="1"/>
</dbReference>
<keyword evidence="2" id="KW-0175">Coiled coil</keyword>
<gene>
    <name evidence="6" type="ORF">H8Z82_06125</name>
</gene>
<feature type="domain" description="Peptidoglycan hydrolase PcsB coiled-coil" evidence="5">
    <location>
        <begin position="100"/>
        <end position="171"/>
    </location>
</feature>
<evidence type="ECO:0000313" key="7">
    <source>
        <dbReference type="Proteomes" id="UP000649826"/>
    </source>
</evidence>
<feature type="chain" id="PRO_5046147026" description="Peptidoglycan hydrolase PcsB coiled-coil domain-containing protein" evidence="4">
    <location>
        <begin position="25"/>
        <end position="426"/>
    </location>
</feature>
<dbReference type="InterPro" id="IPR059180">
    <property type="entry name" value="3D_YorM"/>
</dbReference>
<feature type="signal peptide" evidence="4">
    <location>
        <begin position="1"/>
        <end position="24"/>
    </location>
</feature>
<comment type="caution">
    <text evidence="6">The sequence shown here is derived from an EMBL/GenBank/DDBJ whole genome shotgun (WGS) entry which is preliminary data.</text>
</comment>
<dbReference type="InterPro" id="IPR057309">
    <property type="entry name" value="PcsB_CC"/>
</dbReference>
<sequence length="426" mass="46153">MKKKIISLLLAGLFVLSNITVTYATEGEIADMQAQKQQAEAGLAQAQADISAMEGKKQELEDYLSDLNAQYEELTNVISDLSVQAGEKENQLKDIQKKLKKAQKASDKQYEDMKLRIQYMYENGGTTALQTLLSSKDLAEFLNTAESVSKISQYDRTMLNKYEKLQETIKEQKTAAQEEKTAIDNLLAERSAKQQEVQELAASTSDNISSYIAQISASQEEAAALTAQINSADNSIAQLIQQAEAEKAAQERAEAEAAAAEEASGEEDTTEEDAAEDTADYEEDTTEENDAEENYESQDSGEDTSDTEESSENTEDSSDASENQSSSESTNSGQGKYLGNFTLTAYCNCAQCCGTAGNLTASGTVPTAGRTVAMAGVPFGTQLLINGNVYTVEDLGTPYGHVDIFFDNHSDALSFGLQSAEVYQLN</sequence>
<feature type="region of interest" description="Disordered" evidence="3">
    <location>
        <begin position="247"/>
        <end position="334"/>
    </location>
</feature>
<feature type="compositionally biased region" description="Acidic residues" evidence="3">
    <location>
        <begin position="263"/>
        <end position="319"/>
    </location>
</feature>
<dbReference type="Gene3D" id="6.10.250.3150">
    <property type="match status" value="1"/>
</dbReference>
<dbReference type="EMBL" id="JACOQG010000007">
    <property type="protein sequence ID" value="MBC5779236.1"/>
    <property type="molecule type" value="Genomic_DNA"/>
</dbReference>
<evidence type="ECO:0000313" key="6">
    <source>
        <dbReference type="EMBL" id="MBC5779236.1"/>
    </source>
</evidence>
<feature type="coiled-coil region" evidence="2">
    <location>
        <begin position="29"/>
        <end position="112"/>
    </location>
</feature>
<dbReference type="Pfam" id="PF24568">
    <property type="entry name" value="CC_PcsB"/>
    <property type="match status" value="1"/>
</dbReference>
<reference evidence="6 7" key="1">
    <citation type="submission" date="2020-08" db="EMBL/GenBank/DDBJ databases">
        <title>Genome public.</title>
        <authorList>
            <person name="Liu C."/>
            <person name="Sun Q."/>
        </authorList>
    </citation>
    <scope>NUCLEOTIDE SEQUENCE [LARGE SCALE GENOMIC DNA]</scope>
    <source>
        <strain evidence="6 7">M29</strain>
    </source>
</reference>
<dbReference type="RefSeq" id="WP_186994587.1">
    <property type="nucleotide sequence ID" value="NZ_JACOQG010000007.1"/>
</dbReference>
<evidence type="ECO:0000259" key="5">
    <source>
        <dbReference type="Pfam" id="PF24568"/>
    </source>
</evidence>
<evidence type="ECO:0000256" key="2">
    <source>
        <dbReference type="SAM" id="Coils"/>
    </source>
</evidence>
<keyword evidence="7" id="KW-1185">Reference proteome</keyword>